<proteinExistence type="predicted"/>
<evidence type="ECO:0000313" key="1">
    <source>
        <dbReference type="Proteomes" id="UP000887580"/>
    </source>
</evidence>
<reference evidence="2" key="1">
    <citation type="submission" date="2022-11" db="UniProtKB">
        <authorList>
            <consortium name="WormBaseParasite"/>
        </authorList>
    </citation>
    <scope>IDENTIFICATION</scope>
</reference>
<dbReference type="Proteomes" id="UP000887580">
    <property type="component" value="Unplaced"/>
</dbReference>
<accession>A0AC35GIL1</accession>
<name>A0AC35GIL1_9BILA</name>
<organism evidence="1 2">
    <name type="scientific">Panagrolaimus sp. PS1159</name>
    <dbReference type="NCBI Taxonomy" id="55785"/>
    <lineage>
        <taxon>Eukaryota</taxon>
        <taxon>Metazoa</taxon>
        <taxon>Ecdysozoa</taxon>
        <taxon>Nematoda</taxon>
        <taxon>Chromadorea</taxon>
        <taxon>Rhabditida</taxon>
        <taxon>Tylenchina</taxon>
        <taxon>Panagrolaimomorpha</taxon>
        <taxon>Panagrolaimoidea</taxon>
        <taxon>Panagrolaimidae</taxon>
        <taxon>Panagrolaimus</taxon>
    </lineage>
</organism>
<protein>
    <submittedName>
        <fullName evidence="2">Pinin/SDK/MemA protein domain-containing protein</fullName>
    </submittedName>
</protein>
<sequence length="576" mass="66405">MAEISSQINQKYEELRNIGHELATLVGREPKFPRKRANTIDEEAPPARRDTDRRISYEPKDIKISLDSNERKVISYEGVERKRSRLIEDEPRRSREDRHDDSHYRRPTLQSSVRMPTIETKSREEVLAERKSHTGADGARNRRMFGNLLLGTLKQFQKEEKAPDVAPKTQAQHDKLKEVEERLEKGVRQDKEKFLQEKKAVEIKLREKEMEIKRLKQRQAIQAKNENKIAHYKRLQNFIQTETKPPIFFLPARLTLRGMELLKQSSRNLDTLIKERQTEMETELRELEELSDGEIGPAVRSLVKVVSHDKDSRAHLKPINGDDNMDEPLDDEDDDDDDLNQVFKVRSSVVVPKSDVKKADSEDKATEEKVKNDEKKESADEKDDSKESSRKEETMELEPKDDKEESKPNDDKESSKDGKKESHSKSDKDKPKSDGNKEESSKSDRKESKSRGDKEESKHDRKESRGDKEESKSERKESRNKDGSKDDGKESRGDKDGSKPERKESRSDKGKSNGDKEELKSDRKESKSRSDKGETRSKDDKEKARTNGDKDDSKSKGREEGKKVSSKKHGSASPSD</sequence>
<dbReference type="WBParaSite" id="PS1159_v2.g5662.t1">
    <property type="protein sequence ID" value="PS1159_v2.g5662.t1"/>
    <property type="gene ID" value="PS1159_v2.g5662"/>
</dbReference>
<evidence type="ECO:0000313" key="2">
    <source>
        <dbReference type="WBParaSite" id="PS1159_v2.g5662.t1"/>
    </source>
</evidence>